<gene>
    <name evidence="1" type="ORF">DSO57_1038735</name>
</gene>
<comment type="caution">
    <text evidence="1">The sequence shown here is derived from an EMBL/GenBank/DDBJ whole genome shotgun (WGS) entry which is preliminary data.</text>
</comment>
<reference evidence="1" key="1">
    <citation type="submission" date="2022-04" db="EMBL/GenBank/DDBJ databases">
        <title>Genome of the entomopathogenic fungus Entomophthora muscae.</title>
        <authorList>
            <person name="Elya C."/>
            <person name="Lovett B.R."/>
            <person name="Lee E."/>
            <person name="Macias A.M."/>
            <person name="Hajek A.E."/>
            <person name="De Bivort B.L."/>
            <person name="Kasson M.T."/>
            <person name="De Fine Licht H.H."/>
            <person name="Stajich J.E."/>
        </authorList>
    </citation>
    <scope>NUCLEOTIDE SEQUENCE</scope>
    <source>
        <strain evidence="1">Berkeley</strain>
    </source>
</reference>
<organism evidence="1 2">
    <name type="scientific">Entomophthora muscae</name>
    <dbReference type="NCBI Taxonomy" id="34485"/>
    <lineage>
        <taxon>Eukaryota</taxon>
        <taxon>Fungi</taxon>
        <taxon>Fungi incertae sedis</taxon>
        <taxon>Zoopagomycota</taxon>
        <taxon>Entomophthoromycotina</taxon>
        <taxon>Entomophthoromycetes</taxon>
        <taxon>Entomophthorales</taxon>
        <taxon>Entomophthoraceae</taxon>
        <taxon>Entomophthora</taxon>
    </lineage>
</organism>
<evidence type="ECO:0000313" key="2">
    <source>
        <dbReference type="Proteomes" id="UP001165960"/>
    </source>
</evidence>
<dbReference type="Proteomes" id="UP001165960">
    <property type="component" value="Unassembled WGS sequence"/>
</dbReference>
<name>A0ACC2UJG8_9FUNG</name>
<evidence type="ECO:0000313" key="1">
    <source>
        <dbReference type="EMBL" id="KAJ9086907.1"/>
    </source>
</evidence>
<keyword evidence="2" id="KW-1185">Reference proteome</keyword>
<sequence length="113" mass="12692">MDQSTLIDQHGNMSSNSNYSGISNKTDACQMVVQMSEEDCYHFCRLSKEVKGALLCGVCLAETGSLWSGLESLTYFRSLNEGDRTRENSKEILVEENNGAHQTSEREKYIDKV</sequence>
<accession>A0ACC2UJG8</accession>
<proteinExistence type="predicted"/>
<dbReference type="EMBL" id="QTSX02000524">
    <property type="protein sequence ID" value="KAJ9086907.1"/>
    <property type="molecule type" value="Genomic_DNA"/>
</dbReference>
<protein>
    <submittedName>
        <fullName evidence="1">Uncharacterized protein</fullName>
    </submittedName>
</protein>